<dbReference type="RefSeq" id="WP_279674977.1">
    <property type="nucleotide sequence ID" value="NZ_CP122566.1"/>
</dbReference>
<accession>A0AAJ6AJQ8</accession>
<dbReference type="SUPFAM" id="SSF52833">
    <property type="entry name" value="Thioredoxin-like"/>
    <property type="match status" value="1"/>
</dbReference>
<keyword evidence="4" id="KW-1185">Reference proteome</keyword>
<evidence type="ECO:0000313" key="3">
    <source>
        <dbReference type="EMBL" id="WGH93484.1"/>
    </source>
</evidence>
<dbReference type="InterPro" id="IPR036249">
    <property type="entry name" value="Thioredoxin-like_sf"/>
</dbReference>
<reference evidence="3 4" key="1">
    <citation type="submission" date="2023-03" db="EMBL/GenBank/DDBJ databases">
        <title>Complete genome sequences of several Auritidibacter ignavus strains isolated from ear infections.</title>
        <authorList>
            <person name="Baehr T."/>
            <person name="Baumhoegger A.M."/>
        </authorList>
    </citation>
    <scope>NUCLEOTIDE SEQUENCE [LARGE SCALE GENOMIC DNA]</scope>
    <source>
        <strain evidence="3 4">BABAE-6</strain>
    </source>
</reference>
<dbReference type="AlphaFoldDB" id="A0AAJ6AJQ8"/>
<dbReference type="Gene3D" id="3.40.30.10">
    <property type="entry name" value="Glutaredoxin"/>
    <property type="match status" value="1"/>
</dbReference>
<sequence>MSSPGALSARDQYGQRWSSPFLAPERTECSLAGVWLYFLPGAFTPVCSRELTALPTLVTQLKETRVGLRVVAVDSVAVLRVLADQLWGADDPAMGSAGPIPLLSDFWPHGAIAESFQAFDPATGKPLRHSVLLDRAGVERARVTGSALQPREHTEHLRLAQEQFGETPPLG</sequence>
<dbReference type="InterPro" id="IPR000866">
    <property type="entry name" value="AhpC/TSA"/>
</dbReference>
<feature type="domain" description="Alkyl hydroperoxide reductase subunit C/ Thiol specific antioxidant" evidence="2">
    <location>
        <begin position="34"/>
        <end position="138"/>
    </location>
</feature>
<protein>
    <submittedName>
        <fullName evidence="3">Redoxin domain-containing protein</fullName>
    </submittedName>
</protein>
<evidence type="ECO:0000313" key="4">
    <source>
        <dbReference type="Proteomes" id="UP001224674"/>
    </source>
</evidence>
<dbReference type="Proteomes" id="UP001224674">
    <property type="component" value="Chromosome"/>
</dbReference>
<dbReference type="GO" id="GO:0016491">
    <property type="term" value="F:oxidoreductase activity"/>
    <property type="evidence" value="ECO:0007669"/>
    <property type="project" value="InterPro"/>
</dbReference>
<organism evidence="3 4">
    <name type="scientific">Auritidibacter ignavus</name>
    <dbReference type="NCBI Taxonomy" id="678932"/>
    <lineage>
        <taxon>Bacteria</taxon>
        <taxon>Bacillati</taxon>
        <taxon>Actinomycetota</taxon>
        <taxon>Actinomycetes</taxon>
        <taxon>Micrococcales</taxon>
        <taxon>Micrococcaceae</taxon>
        <taxon>Auritidibacter</taxon>
    </lineage>
</organism>
<gene>
    <name evidence="3" type="ORF">QDX21_01295</name>
</gene>
<name>A0AAJ6AJQ8_9MICC</name>
<feature type="region of interest" description="Disordered" evidence="1">
    <location>
        <begin position="151"/>
        <end position="171"/>
    </location>
</feature>
<dbReference type="EMBL" id="CP122566">
    <property type="protein sequence ID" value="WGH93484.1"/>
    <property type="molecule type" value="Genomic_DNA"/>
</dbReference>
<dbReference type="GO" id="GO:0016209">
    <property type="term" value="F:antioxidant activity"/>
    <property type="evidence" value="ECO:0007669"/>
    <property type="project" value="InterPro"/>
</dbReference>
<evidence type="ECO:0000259" key="2">
    <source>
        <dbReference type="Pfam" id="PF00578"/>
    </source>
</evidence>
<dbReference type="Pfam" id="PF00578">
    <property type="entry name" value="AhpC-TSA"/>
    <property type="match status" value="1"/>
</dbReference>
<proteinExistence type="predicted"/>
<evidence type="ECO:0000256" key="1">
    <source>
        <dbReference type="SAM" id="MobiDB-lite"/>
    </source>
</evidence>